<reference evidence="2" key="2">
    <citation type="journal article" date="2015" name="Fish Shellfish Immunol.">
        <title>Early steps in the European eel (Anguilla anguilla)-Vibrio vulnificus interaction in the gills: Role of the RtxA13 toxin.</title>
        <authorList>
            <person name="Callol A."/>
            <person name="Pajuelo D."/>
            <person name="Ebbesson L."/>
            <person name="Teles M."/>
            <person name="MacKenzie S."/>
            <person name="Amaro C."/>
        </authorList>
    </citation>
    <scope>NUCLEOTIDE SEQUENCE</scope>
</reference>
<dbReference type="AlphaFoldDB" id="A0A0E9VY70"/>
<proteinExistence type="predicted"/>
<organism evidence="2">
    <name type="scientific">Anguilla anguilla</name>
    <name type="common">European freshwater eel</name>
    <name type="synonym">Muraena anguilla</name>
    <dbReference type="NCBI Taxonomy" id="7936"/>
    <lineage>
        <taxon>Eukaryota</taxon>
        <taxon>Metazoa</taxon>
        <taxon>Chordata</taxon>
        <taxon>Craniata</taxon>
        <taxon>Vertebrata</taxon>
        <taxon>Euteleostomi</taxon>
        <taxon>Actinopterygii</taxon>
        <taxon>Neopterygii</taxon>
        <taxon>Teleostei</taxon>
        <taxon>Anguilliformes</taxon>
        <taxon>Anguillidae</taxon>
        <taxon>Anguilla</taxon>
    </lineage>
</organism>
<feature type="compositionally biased region" description="Basic residues" evidence="1">
    <location>
        <begin position="7"/>
        <end position="19"/>
    </location>
</feature>
<feature type="region of interest" description="Disordered" evidence="1">
    <location>
        <begin position="1"/>
        <end position="40"/>
    </location>
</feature>
<reference evidence="2" key="1">
    <citation type="submission" date="2014-11" db="EMBL/GenBank/DDBJ databases">
        <authorList>
            <person name="Amaro Gonzalez C."/>
        </authorList>
    </citation>
    <scope>NUCLEOTIDE SEQUENCE</scope>
</reference>
<evidence type="ECO:0000256" key="1">
    <source>
        <dbReference type="SAM" id="MobiDB-lite"/>
    </source>
</evidence>
<dbReference type="EMBL" id="GBXM01025483">
    <property type="protein sequence ID" value="JAH83094.1"/>
    <property type="molecule type" value="Transcribed_RNA"/>
</dbReference>
<protein>
    <submittedName>
        <fullName evidence="2">Uncharacterized protein</fullName>
    </submittedName>
</protein>
<name>A0A0E9VY70_ANGAN</name>
<sequence length="80" mass="8935">MKEAGRTVKRHGIRNRTGKRGAGLQEKPKRKHKGKTTETTRKCYGALRGVATCVCARLSAAPPHTKPRAQNSFIHYSRHV</sequence>
<accession>A0A0E9VY70</accession>
<evidence type="ECO:0000313" key="2">
    <source>
        <dbReference type="EMBL" id="JAH83094.1"/>
    </source>
</evidence>